<dbReference type="GO" id="GO:0009002">
    <property type="term" value="F:serine-type D-Ala-D-Ala carboxypeptidase activity"/>
    <property type="evidence" value="ECO:0007669"/>
    <property type="project" value="UniProtKB-EC"/>
</dbReference>
<feature type="domain" description="Penicillin-binding protein transpeptidase" evidence="11">
    <location>
        <begin position="361"/>
        <end position="626"/>
    </location>
</feature>
<evidence type="ECO:0000256" key="4">
    <source>
        <dbReference type="ARBA" id="ARBA00022679"/>
    </source>
</evidence>
<feature type="compositionally biased region" description="Polar residues" evidence="9">
    <location>
        <begin position="512"/>
        <end position="522"/>
    </location>
</feature>
<feature type="chain" id="PRO_5039211752" evidence="10">
    <location>
        <begin position="23"/>
        <end position="778"/>
    </location>
</feature>
<feature type="signal peptide" evidence="10">
    <location>
        <begin position="1"/>
        <end position="22"/>
    </location>
</feature>
<keyword evidence="6" id="KW-0511">Multifunctional enzyme</keyword>
<evidence type="ECO:0000256" key="8">
    <source>
        <dbReference type="ARBA" id="ARBA00049902"/>
    </source>
</evidence>
<evidence type="ECO:0000256" key="2">
    <source>
        <dbReference type="ARBA" id="ARBA00022670"/>
    </source>
</evidence>
<organism evidence="13 14">
    <name type="scientific">Kutzneria kofuensis</name>
    <dbReference type="NCBI Taxonomy" id="103725"/>
    <lineage>
        <taxon>Bacteria</taxon>
        <taxon>Bacillati</taxon>
        <taxon>Actinomycetota</taxon>
        <taxon>Actinomycetes</taxon>
        <taxon>Pseudonocardiales</taxon>
        <taxon>Pseudonocardiaceae</taxon>
        <taxon>Kutzneria</taxon>
    </lineage>
</organism>
<evidence type="ECO:0000256" key="7">
    <source>
        <dbReference type="ARBA" id="ARBA00034000"/>
    </source>
</evidence>
<proteinExistence type="predicted"/>
<dbReference type="Pfam" id="PF00905">
    <property type="entry name" value="Transpeptidase"/>
    <property type="match status" value="1"/>
</dbReference>
<comment type="catalytic activity">
    <reaction evidence="8">
        <text>[GlcNAc-(1-&gt;4)-Mur2Ac(oyl-L-Ala-gamma-D-Glu-L-Lys-D-Ala-D-Ala)](n)-di-trans,octa-cis-undecaprenyl diphosphate + beta-D-GlcNAc-(1-&gt;4)-Mur2Ac(oyl-L-Ala-gamma-D-Glu-L-Lys-D-Ala-D-Ala)-di-trans,octa-cis-undecaprenyl diphosphate = [GlcNAc-(1-&gt;4)-Mur2Ac(oyl-L-Ala-gamma-D-Glu-L-Lys-D-Ala-D-Ala)](n+1)-di-trans,octa-cis-undecaprenyl diphosphate + di-trans,octa-cis-undecaprenyl diphosphate + H(+)</text>
        <dbReference type="Rhea" id="RHEA:23708"/>
        <dbReference type="Rhea" id="RHEA-COMP:9602"/>
        <dbReference type="Rhea" id="RHEA-COMP:9603"/>
        <dbReference type="ChEBI" id="CHEBI:15378"/>
        <dbReference type="ChEBI" id="CHEBI:58405"/>
        <dbReference type="ChEBI" id="CHEBI:60033"/>
        <dbReference type="ChEBI" id="CHEBI:78435"/>
        <dbReference type="EC" id="2.4.99.28"/>
    </reaction>
</comment>
<dbReference type="RefSeq" id="WP_312890646.1">
    <property type="nucleotide sequence ID" value="NZ_JACHIR010000002.1"/>
</dbReference>
<evidence type="ECO:0000313" key="14">
    <source>
        <dbReference type="Proteomes" id="UP000585638"/>
    </source>
</evidence>
<dbReference type="AlphaFoldDB" id="A0A7W9KSS9"/>
<dbReference type="InterPro" id="IPR023346">
    <property type="entry name" value="Lysozyme-like_dom_sf"/>
</dbReference>
<dbReference type="InterPro" id="IPR012338">
    <property type="entry name" value="Beta-lactam/transpept-like"/>
</dbReference>
<dbReference type="InterPro" id="IPR005543">
    <property type="entry name" value="PASTA_dom"/>
</dbReference>
<keyword evidence="5" id="KW-0378">Hydrolase</keyword>
<feature type="region of interest" description="Disordered" evidence="9">
    <location>
        <begin position="493"/>
        <end position="522"/>
    </location>
</feature>
<dbReference type="GO" id="GO:0008658">
    <property type="term" value="F:penicillin binding"/>
    <property type="evidence" value="ECO:0007669"/>
    <property type="project" value="InterPro"/>
</dbReference>
<dbReference type="GO" id="GO:0009252">
    <property type="term" value="P:peptidoglycan biosynthetic process"/>
    <property type="evidence" value="ECO:0007669"/>
    <property type="project" value="TreeGrafter"/>
</dbReference>
<dbReference type="GO" id="GO:0030288">
    <property type="term" value="C:outer membrane-bounded periplasmic space"/>
    <property type="evidence" value="ECO:0007669"/>
    <property type="project" value="TreeGrafter"/>
</dbReference>
<sequence>MRRLWLVTKLILACVVAGSCLAGMALPAAGGLGLLSNATGDAVHSLALALERGKPPYASVLEATDGTPIAYLYDQYRLDTPSDRISPNMKVAMVAIEDKRFYSHHGIDPAGTMRALISNEASGETSQGASTLTQQYVKNYQILVTARNNKKAQEQARALTAVRKLREARVAVELDSQLSKDEILTRYLNLVTFTGNTDGVAAAAQVFFETTPDKLTVTQAALLAGVVNNPVAYNPWNHPQAALQRRNAVLDAEVSIGKLDPQIADQAKKQPLGVVADPRVPASDCVGVKPGFGFFCAYVRDYLRSAGFTTDQLRTGGYRIRTTVDAKLTGLTKGAVDANVPPRTPGIANTMVVIRPGSDSHEVAAMVANREYGVDAAAGQSMTNLPVEVSDPFGAGSIFKLFTTAAAMEQGKVGLNTPLPNPNSQCFMPPIVDEYTVCHTVQNDYVGYPNPITLENALATSPNVAFTDLELRAGLPSVLTMAYRLGLRRTLAASEAGSPPTTDPADERSQKAEYNSPQRDYFRNNPSFTLGVSAVSPLELANVMATLDDSGKWCPPTPVRQVLDHDGRPVALPHQECEQVVAPALADTVIRGLAKDTTEGTSATSALKAHWTRQLAGKTGTTEYNESVGFVAGLRHYAVSSLVFADGSAPAPICASKPPRLDSDDSGCAGAFGGSLASPPFFAAFGKLLGNSPDSGLPAADPGYLDARPHGPTAPWVVGTAVQHAQDTLRQAGYARVDVSPQESDSPKGTVLGQSHAGAFPTDTAITLIVSAGHDVPR</sequence>
<dbReference type="SUPFAM" id="SSF53955">
    <property type="entry name" value="Lysozyme-like"/>
    <property type="match status" value="1"/>
</dbReference>
<evidence type="ECO:0000256" key="1">
    <source>
        <dbReference type="ARBA" id="ARBA00022645"/>
    </source>
</evidence>
<dbReference type="PROSITE" id="PS51257">
    <property type="entry name" value="PROKAR_LIPOPROTEIN"/>
    <property type="match status" value="1"/>
</dbReference>
<evidence type="ECO:0000256" key="9">
    <source>
        <dbReference type="SAM" id="MobiDB-lite"/>
    </source>
</evidence>
<dbReference type="PANTHER" id="PTHR32282">
    <property type="entry name" value="BINDING PROTEIN TRANSPEPTIDASE, PUTATIVE-RELATED"/>
    <property type="match status" value="1"/>
</dbReference>
<keyword evidence="2" id="KW-0645">Protease</keyword>
<dbReference type="Proteomes" id="UP000585638">
    <property type="component" value="Unassembled WGS sequence"/>
</dbReference>
<accession>A0A7W9KSS9</accession>
<dbReference type="GO" id="GO:0008955">
    <property type="term" value="F:peptidoglycan glycosyltransferase activity"/>
    <property type="evidence" value="ECO:0007669"/>
    <property type="project" value="UniProtKB-EC"/>
</dbReference>
<dbReference type="Gene3D" id="3.30.10.20">
    <property type="match status" value="1"/>
</dbReference>
<comment type="caution">
    <text evidence="13">The sequence shown here is derived from an EMBL/GenBank/DDBJ whole genome shotgun (WGS) entry which is preliminary data.</text>
</comment>
<evidence type="ECO:0000313" key="13">
    <source>
        <dbReference type="EMBL" id="MBB5897259.1"/>
    </source>
</evidence>
<reference evidence="13 14" key="1">
    <citation type="submission" date="2020-08" db="EMBL/GenBank/DDBJ databases">
        <title>Sequencing the genomes of 1000 actinobacteria strains.</title>
        <authorList>
            <person name="Klenk H.-P."/>
        </authorList>
    </citation>
    <scope>NUCLEOTIDE SEQUENCE [LARGE SCALE GENOMIC DNA]</scope>
    <source>
        <strain evidence="13 14">DSM 43851</strain>
    </source>
</reference>
<dbReference type="InterPro" id="IPR036950">
    <property type="entry name" value="PBP_transglycosylase"/>
</dbReference>
<gene>
    <name evidence="13" type="ORF">BJ998_008518</name>
</gene>
<dbReference type="Pfam" id="PF00912">
    <property type="entry name" value="Transgly"/>
    <property type="match status" value="1"/>
</dbReference>
<dbReference type="PANTHER" id="PTHR32282:SF33">
    <property type="entry name" value="PEPTIDOGLYCAN GLYCOSYLTRANSFERASE"/>
    <property type="match status" value="1"/>
</dbReference>
<dbReference type="InterPro" id="IPR001264">
    <property type="entry name" value="Glyco_trans_51"/>
</dbReference>
<dbReference type="EMBL" id="JACHIR010000002">
    <property type="protein sequence ID" value="MBB5897259.1"/>
    <property type="molecule type" value="Genomic_DNA"/>
</dbReference>
<dbReference type="InterPro" id="IPR001460">
    <property type="entry name" value="PCN-bd_Tpept"/>
</dbReference>
<evidence type="ECO:0000259" key="12">
    <source>
        <dbReference type="Pfam" id="PF00912"/>
    </source>
</evidence>
<feature type="domain" description="Glycosyl transferase family 51" evidence="12">
    <location>
        <begin position="66"/>
        <end position="251"/>
    </location>
</feature>
<dbReference type="Gene3D" id="1.10.3810.10">
    <property type="entry name" value="Biosynthetic peptidoglycan transglycosylase-like"/>
    <property type="match status" value="1"/>
</dbReference>
<keyword evidence="1 13" id="KW-0121">Carboxypeptidase</keyword>
<dbReference type="InterPro" id="IPR050396">
    <property type="entry name" value="Glycosyltr_51/Transpeptidase"/>
</dbReference>
<evidence type="ECO:0000256" key="5">
    <source>
        <dbReference type="ARBA" id="ARBA00022801"/>
    </source>
</evidence>
<dbReference type="GO" id="GO:0006508">
    <property type="term" value="P:proteolysis"/>
    <property type="evidence" value="ECO:0007669"/>
    <property type="project" value="UniProtKB-KW"/>
</dbReference>
<dbReference type="SUPFAM" id="SSF56601">
    <property type="entry name" value="beta-lactamase/transpeptidase-like"/>
    <property type="match status" value="1"/>
</dbReference>
<evidence type="ECO:0000256" key="6">
    <source>
        <dbReference type="ARBA" id="ARBA00023268"/>
    </source>
</evidence>
<evidence type="ECO:0000256" key="3">
    <source>
        <dbReference type="ARBA" id="ARBA00022676"/>
    </source>
</evidence>
<name>A0A7W9KSS9_9PSEU</name>
<dbReference type="CDD" id="cd06577">
    <property type="entry name" value="PASTA_pknB"/>
    <property type="match status" value="1"/>
</dbReference>
<keyword evidence="4" id="KW-0808">Transferase</keyword>
<protein>
    <submittedName>
        <fullName evidence="13">Membrane peptidoglycan carboxypeptidase</fullName>
    </submittedName>
</protein>
<evidence type="ECO:0000256" key="10">
    <source>
        <dbReference type="SAM" id="SignalP"/>
    </source>
</evidence>
<keyword evidence="3" id="KW-0328">Glycosyltransferase</keyword>
<comment type="catalytic activity">
    <reaction evidence="7">
        <text>Preferential cleavage: (Ac)2-L-Lys-D-Ala-|-D-Ala. Also transpeptidation of peptidyl-alanyl moieties that are N-acyl substituents of D-alanine.</text>
        <dbReference type="EC" id="3.4.16.4"/>
    </reaction>
</comment>
<evidence type="ECO:0000259" key="11">
    <source>
        <dbReference type="Pfam" id="PF00905"/>
    </source>
</evidence>
<keyword evidence="10" id="KW-0732">Signal</keyword>
<keyword evidence="14" id="KW-1185">Reference proteome</keyword>
<dbReference type="Gene3D" id="3.40.710.10">
    <property type="entry name" value="DD-peptidase/beta-lactamase superfamily"/>
    <property type="match status" value="1"/>
</dbReference>